<evidence type="ECO:0000313" key="1">
    <source>
        <dbReference type="EMBL" id="MDI3409220.1"/>
    </source>
</evidence>
<dbReference type="InterPro" id="IPR024747">
    <property type="entry name" value="Pyridox_Oxase-rel"/>
</dbReference>
<gene>
    <name evidence="1" type="ORF">QIS96_36055</name>
</gene>
<dbReference type="RefSeq" id="WP_282547089.1">
    <property type="nucleotide sequence ID" value="NZ_JASCIQ010000063.1"/>
</dbReference>
<organism evidence="1 2">
    <name type="scientific">Streptomyces cavernicola</name>
    <dbReference type="NCBI Taxonomy" id="3043613"/>
    <lineage>
        <taxon>Bacteria</taxon>
        <taxon>Bacillati</taxon>
        <taxon>Actinomycetota</taxon>
        <taxon>Actinomycetes</taxon>
        <taxon>Kitasatosporales</taxon>
        <taxon>Streptomycetaceae</taxon>
        <taxon>Streptomyces</taxon>
    </lineage>
</organism>
<keyword evidence="2" id="KW-1185">Reference proteome</keyword>
<dbReference type="Gene3D" id="2.30.110.10">
    <property type="entry name" value="Electron Transport, Fmn-binding Protein, Chain A"/>
    <property type="match status" value="1"/>
</dbReference>
<dbReference type="EMBL" id="JASCIQ010000063">
    <property type="protein sequence ID" value="MDI3409220.1"/>
    <property type="molecule type" value="Genomic_DNA"/>
</dbReference>
<proteinExistence type="predicted"/>
<comment type="caution">
    <text evidence="1">The sequence shown here is derived from an EMBL/GenBank/DDBJ whole genome shotgun (WGS) entry which is preliminary data.</text>
</comment>
<evidence type="ECO:0000313" key="2">
    <source>
        <dbReference type="Proteomes" id="UP001223978"/>
    </source>
</evidence>
<reference evidence="1 2" key="1">
    <citation type="submission" date="2023-05" db="EMBL/GenBank/DDBJ databases">
        <title>Draft genome sequence of Streptomyces sp. B-S-A6 isolated from a cave soil in Thailand.</title>
        <authorList>
            <person name="Chamroensaksri N."/>
            <person name="Muangham S."/>
        </authorList>
    </citation>
    <scope>NUCLEOTIDE SEQUENCE [LARGE SCALE GENOMIC DNA]</scope>
    <source>
        <strain evidence="1 2">B-S-A6</strain>
    </source>
</reference>
<dbReference type="SUPFAM" id="SSF50475">
    <property type="entry name" value="FMN-binding split barrel"/>
    <property type="match status" value="1"/>
</dbReference>
<dbReference type="Proteomes" id="UP001223978">
    <property type="component" value="Unassembled WGS sequence"/>
</dbReference>
<sequence length="139" mass="15154">MSTTPDTTARMVEVSGAEALWLLEGSTLGRLVYVQRERAVVRPARHLWGVGRLVVRTPAALGALPSSVSYHVDEVDAETGEGWTVTATGPFDLVTDPHEAAHYRRALPGWTHGPHDTFLRLRPQTITGFRLGATADDAR</sequence>
<name>A0ABT6SM01_9ACTN</name>
<accession>A0ABT6SM01</accession>
<dbReference type="InterPro" id="IPR012349">
    <property type="entry name" value="Split_barrel_FMN-bd"/>
</dbReference>
<dbReference type="Pfam" id="PF12900">
    <property type="entry name" value="Pyridox_ox_2"/>
    <property type="match status" value="1"/>
</dbReference>
<protein>
    <submittedName>
        <fullName evidence="1">Pyridoxamine 5'-phosphate oxidase family protein</fullName>
    </submittedName>
</protein>